<feature type="binding site" evidence="7">
    <location>
        <position position="243"/>
    </location>
    <ligand>
        <name>Mg(2+)</name>
        <dbReference type="ChEBI" id="CHEBI:18420"/>
        <label>1</label>
        <note>catalytic</note>
    </ligand>
</feature>
<feature type="binding site" evidence="7">
    <location>
        <position position="89"/>
    </location>
    <ligand>
        <name>Mg(2+)</name>
        <dbReference type="ChEBI" id="CHEBI:18420"/>
        <label>1</label>
        <note>catalytic</note>
    </ligand>
</feature>
<evidence type="ECO:0000313" key="9">
    <source>
        <dbReference type="EMBL" id="GAB77595.1"/>
    </source>
</evidence>
<proteinExistence type="inferred from homology"/>
<feature type="binding site" evidence="7">
    <location>
        <position position="108"/>
    </location>
    <ligand>
        <name>Mg(2+)</name>
        <dbReference type="ChEBI" id="CHEBI:18420"/>
        <label>1</label>
        <note>catalytic</note>
    </ligand>
</feature>
<organism evidence="9 10">
    <name type="scientific">Austwickia chelonae NBRC 105200</name>
    <dbReference type="NCBI Taxonomy" id="1184607"/>
    <lineage>
        <taxon>Bacteria</taxon>
        <taxon>Bacillati</taxon>
        <taxon>Actinomycetota</taxon>
        <taxon>Actinomycetes</taxon>
        <taxon>Micrococcales</taxon>
        <taxon>Dermatophilaceae</taxon>
        <taxon>Austwickia</taxon>
    </lineage>
</organism>
<name>K6VQG2_9MICO</name>
<evidence type="ECO:0000256" key="8">
    <source>
        <dbReference type="RuleBase" id="RU364068"/>
    </source>
</evidence>
<evidence type="ECO:0000256" key="5">
    <source>
        <dbReference type="ARBA" id="ARBA00022801"/>
    </source>
</evidence>
<dbReference type="CDD" id="cd01639">
    <property type="entry name" value="IMPase"/>
    <property type="match status" value="1"/>
</dbReference>
<dbReference type="Proteomes" id="UP000008495">
    <property type="component" value="Unassembled WGS sequence"/>
</dbReference>
<keyword evidence="5 8" id="KW-0378">Hydrolase</keyword>
<evidence type="ECO:0000256" key="4">
    <source>
        <dbReference type="ARBA" id="ARBA00022723"/>
    </source>
</evidence>
<feature type="binding site" evidence="7">
    <location>
        <position position="107"/>
    </location>
    <ligand>
        <name>Mg(2+)</name>
        <dbReference type="ChEBI" id="CHEBI:18420"/>
        <label>1</label>
        <note>catalytic</note>
    </ligand>
</feature>
<reference evidence="9 10" key="1">
    <citation type="submission" date="2012-08" db="EMBL/GenBank/DDBJ databases">
        <title>Whole genome shotgun sequence of Austwickia chelonae NBRC 105200.</title>
        <authorList>
            <person name="Yoshida I."/>
            <person name="Hosoyama A."/>
            <person name="Tsuchikane K."/>
            <person name="Katsumata H."/>
            <person name="Ando Y."/>
            <person name="Ohji S."/>
            <person name="Hamada M."/>
            <person name="Tamura T."/>
            <person name="Yamazoe A."/>
            <person name="Yamazaki S."/>
            <person name="Fujita N."/>
        </authorList>
    </citation>
    <scope>NUCLEOTIDE SEQUENCE [LARGE SCALE GENOMIC DNA]</scope>
    <source>
        <strain evidence="9 10">NBRC 105200</strain>
    </source>
</reference>
<dbReference type="InterPro" id="IPR020550">
    <property type="entry name" value="Inositol_monophosphatase_CS"/>
</dbReference>
<evidence type="ECO:0000313" key="10">
    <source>
        <dbReference type="Proteomes" id="UP000008495"/>
    </source>
</evidence>
<protein>
    <recommendedName>
        <fullName evidence="8">Inositol-1-monophosphatase</fullName>
        <ecNumber evidence="8">3.1.3.25</ecNumber>
    </recommendedName>
</protein>
<comment type="similarity">
    <text evidence="3 8">Belongs to the inositol monophosphatase superfamily.</text>
</comment>
<accession>K6VQG2</accession>
<sequence>MTSGFSPSPGGTGSPSPELVRALRRTAVELASGAAELALSGREKALSGEGVVDTKSTSTDVVTAMDRSCEDYLRAQIRKCRPQDAVLGEEAGVEGSFEGITWVVDPIDGTVNYVYGRPAYAVSVAAVLGDPTVPGSWWPIAGAVCNPVTGETFHAGLGEGAAMDSPAGRRALRCTSVSEIGQTLLATGFGYAAERRRLQALALVEILPVVRDIRREGSAALDLCSVGSGLVDAYAEMGVNSWDIAAGWLVAQEAGAQVSFWSAGAGLPAGIAASPPAVAQEIHDLMTYAYTVAGQQL</sequence>
<dbReference type="OrthoDB" id="9772456at2"/>
<comment type="cofactor">
    <cofactor evidence="2 7 8">
        <name>Mg(2+)</name>
        <dbReference type="ChEBI" id="CHEBI:18420"/>
    </cofactor>
</comment>
<evidence type="ECO:0000256" key="7">
    <source>
        <dbReference type="PIRSR" id="PIRSR600760-2"/>
    </source>
</evidence>
<dbReference type="eggNOG" id="COG0483">
    <property type="taxonomic scope" value="Bacteria"/>
</dbReference>
<keyword evidence="10" id="KW-1185">Reference proteome</keyword>
<dbReference type="SUPFAM" id="SSF56655">
    <property type="entry name" value="Carbohydrate phosphatase"/>
    <property type="match status" value="1"/>
</dbReference>
<keyword evidence="4 7" id="KW-0479">Metal-binding</keyword>
<dbReference type="PRINTS" id="PR00377">
    <property type="entry name" value="IMPHPHTASES"/>
</dbReference>
<dbReference type="InterPro" id="IPR000760">
    <property type="entry name" value="Inositol_monophosphatase-like"/>
</dbReference>
<dbReference type="Gene3D" id="3.40.190.80">
    <property type="match status" value="1"/>
</dbReference>
<evidence type="ECO:0000256" key="3">
    <source>
        <dbReference type="ARBA" id="ARBA00009759"/>
    </source>
</evidence>
<evidence type="ECO:0000256" key="1">
    <source>
        <dbReference type="ARBA" id="ARBA00001033"/>
    </source>
</evidence>
<dbReference type="PROSITE" id="PS00629">
    <property type="entry name" value="IMP_1"/>
    <property type="match status" value="1"/>
</dbReference>
<keyword evidence="6 7" id="KW-0460">Magnesium</keyword>
<dbReference type="GO" id="GO:0046854">
    <property type="term" value="P:phosphatidylinositol phosphate biosynthetic process"/>
    <property type="evidence" value="ECO:0007669"/>
    <property type="project" value="InterPro"/>
</dbReference>
<dbReference type="GO" id="GO:0006020">
    <property type="term" value="P:inositol metabolic process"/>
    <property type="evidence" value="ECO:0007669"/>
    <property type="project" value="TreeGrafter"/>
</dbReference>
<feature type="binding site" evidence="7">
    <location>
        <position position="105"/>
    </location>
    <ligand>
        <name>Mg(2+)</name>
        <dbReference type="ChEBI" id="CHEBI:18420"/>
        <label>1</label>
        <note>catalytic</note>
    </ligand>
</feature>
<dbReference type="EMBL" id="BAGZ01000005">
    <property type="protein sequence ID" value="GAB77595.1"/>
    <property type="molecule type" value="Genomic_DNA"/>
</dbReference>
<dbReference type="EC" id="3.1.3.25" evidence="8"/>
<comment type="catalytic activity">
    <reaction evidence="1 8">
        <text>a myo-inositol phosphate + H2O = myo-inositol + phosphate</text>
        <dbReference type="Rhea" id="RHEA:24056"/>
        <dbReference type="ChEBI" id="CHEBI:15377"/>
        <dbReference type="ChEBI" id="CHEBI:17268"/>
        <dbReference type="ChEBI" id="CHEBI:43474"/>
        <dbReference type="ChEBI" id="CHEBI:84139"/>
        <dbReference type="EC" id="3.1.3.25"/>
    </reaction>
</comment>
<dbReference type="PANTHER" id="PTHR20854">
    <property type="entry name" value="INOSITOL MONOPHOSPHATASE"/>
    <property type="match status" value="1"/>
</dbReference>
<evidence type="ECO:0000256" key="2">
    <source>
        <dbReference type="ARBA" id="ARBA00001946"/>
    </source>
</evidence>
<dbReference type="GO" id="GO:0007165">
    <property type="term" value="P:signal transduction"/>
    <property type="evidence" value="ECO:0007669"/>
    <property type="project" value="TreeGrafter"/>
</dbReference>
<dbReference type="Gene3D" id="3.30.540.10">
    <property type="entry name" value="Fructose-1,6-Bisphosphatase, subunit A, domain 1"/>
    <property type="match status" value="1"/>
</dbReference>
<dbReference type="PANTHER" id="PTHR20854:SF4">
    <property type="entry name" value="INOSITOL-1-MONOPHOSPHATASE-RELATED"/>
    <property type="match status" value="1"/>
</dbReference>
<gene>
    <name evidence="9" type="primary">suhB</name>
    <name evidence="9" type="ORF">AUCHE_05_05080</name>
</gene>
<comment type="caution">
    <text evidence="9">The sequence shown here is derived from an EMBL/GenBank/DDBJ whole genome shotgun (WGS) entry which is preliminary data.</text>
</comment>
<dbReference type="AlphaFoldDB" id="K6VQG2"/>
<dbReference type="Pfam" id="PF00459">
    <property type="entry name" value="Inositol_P"/>
    <property type="match status" value="1"/>
</dbReference>
<dbReference type="STRING" id="100225.SAMN05421595_1433"/>
<evidence type="ECO:0000256" key="6">
    <source>
        <dbReference type="ARBA" id="ARBA00022842"/>
    </source>
</evidence>
<dbReference type="InterPro" id="IPR020583">
    <property type="entry name" value="Inositol_monoP_metal-BS"/>
</dbReference>
<dbReference type="GO" id="GO:0008934">
    <property type="term" value="F:inositol monophosphate 1-phosphatase activity"/>
    <property type="evidence" value="ECO:0007669"/>
    <property type="project" value="InterPro"/>
</dbReference>
<dbReference type="PROSITE" id="PS00630">
    <property type="entry name" value="IMP_2"/>
    <property type="match status" value="1"/>
</dbReference>
<dbReference type="RefSeq" id="WP_006502347.1">
    <property type="nucleotide sequence ID" value="NZ_BAGZ01000005.1"/>
</dbReference>
<dbReference type="InterPro" id="IPR033942">
    <property type="entry name" value="IMPase"/>
</dbReference>
<dbReference type="GO" id="GO:0046872">
    <property type="term" value="F:metal ion binding"/>
    <property type="evidence" value="ECO:0007669"/>
    <property type="project" value="UniProtKB-KW"/>
</dbReference>